<sequence length="430" mass="49700">MEDEEFDAFILEEFGGSTPSSSPPRIPRAGGVSEEQALAEQAAMVEEVNELSDAIRGDVILQLGREVVNYETGEIEMTPEVVEYLKQYLDDYYDLLKRVQDDFQKLKKKSQRDRFRERFSRRLKDLTRQELDEARDYIRQLRAEKPAPRPRRTPPSELAERLKTKLKNKEDLSPQEQRELMRLSDQTALNTAQTIRELEMELRKMAGRVTEQEFNPQRAGEEYRDIVLEPLQLSDDDEDELSSATVSSDEEELAAPSRPIRNDQEALDFCSRYARGAITEQESLEFIGYATRRKLLEPKALEEATIGELCALLKKRIEFERQRPSPSAAKQSKKAKQPAPAKKRERPEAKSGDKQPTRRVEKKSKLSKADLTARQEYATKLKRVKLTQLKNTGQIMRYPEFDTRIDALLAAELANPTDDYKVQWMQKLNQ</sequence>
<organism evidence="2">
    <name type="scientific">viral metagenome</name>
    <dbReference type="NCBI Taxonomy" id="1070528"/>
    <lineage>
        <taxon>unclassified sequences</taxon>
        <taxon>metagenomes</taxon>
        <taxon>organismal metagenomes</taxon>
    </lineage>
</organism>
<reference evidence="2" key="1">
    <citation type="journal article" date="2020" name="Nature">
        <title>Giant virus diversity and host interactions through global metagenomics.</title>
        <authorList>
            <person name="Schulz F."/>
            <person name="Roux S."/>
            <person name="Paez-Espino D."/>
            <person name="Jungbluth S."/>
            <person name="Walsh D.A."/>
            <person name="Denef V.J."/>
            <person name="McMahon K.D."/>
            <person name="Konstantinidis K.T."/>
            <person name="Eloe-Fadrosh E.A."/>
            <person name="Kyrpides N.C."/>
            <person name="Woyke T."/>
        </authorList>
    </citation>
    <scope>NUCLEOTIDE SEQUENCE</scope>
    <source>
        <strain evidence="2">GVMAG-M-3300017989-17</strain>
    </source>
</reference>
<evidence type="ECO:0000256" key="1">
    <source>
        <dbReference type="SAM" id="MobiDB-lite"/>
    </source>
</evidence>
<dbReference type="AlphaFoldDB" id="A0A6C0BP17"/>
<accession>A0A6C0BP17</accession>
<evidence type="ECO:0000313" key="2">
    <source>
        <dbReference type="EMBL" id="QHS93384.1"/>
    </source>
</evidence>
<feature type="region of interest" description="Disordered" evidence="1">
    <location>
        <begin position="140"/>
        <end position="159"/>
    </location>
</feature>
<proteinExistence type="predicted"/>
<feature type="region of interest" description="Disordered" evidence="1">
    <location>
        <begin position="12"/>
        <end position="34"/>
    </location>
</feature>
<feature type="compositionally biased region" description="Basic and acidic residues" evidence="1">
    <location>
        <begin position="345"/>
        <end position="371"/>
    </location>
</feature>
<dbReference type="EMBL" id="MN739203">
    <property type="protein sequence ID" value="QHS93384.1"/>
    <property type="molecule type" value="Genomic_DNA"/>
</dbReference>
<feature type="compositionally biased region" description="Basic residues" evidence="1">
    <location>
        <begin position="331"/>
        <end position="344"/>
    </location>
</feature>
<protein>
    <submittedName>
        <fullName evidence="2">Uncharacterized protein</fullName>
    </submittedName>
</protein>
<feature type="region of interest" description="Disordered" evidence="1">
    <location>
        <begin position="321"/>
        <end position="371"/>
    </location>
</feature>
<name>A0A6C0BP17_9ZZZZ</name>
<feature type="region of interest" description="Disordered" evidence="1">
    <location>
        <begin position="231"/>
        <end position="260"/>
    </location>
</feature>